<protein>
    <submittedName>
        <fullName evidence="2">Uncharacterized protein</fullName>
    </submittedName>
</protein>
<feature type="compositionally biased region" description="Polar residues" evidence="1">
    <location>
        <begin position="48"/>
        <end position="57"/>
    </location>
</feature>
<reference evidence="2 3" key="1">
    <citation type="submission" date="2022-04" db="EMBL/GenBank/DDBJ databases">
        <title>Chromosome-level reference genomes for two strains of Caenorhabditis briggsae: an improved platform for comparative genomics.</title>
        <authorList>
            <person name="Stevens L."/>
            <person name="Andersen E."/>
        </authorList>
    </citation>
    <scope>NUCLEOTIDE SEQUENCE [LARGE SCALE GENOMIC DNA]</scope>
    <source>
        <strain evidence="2">VX34</strain>
        <tissue evidence="2">Whole-organism</tissue>
    </source>
</reference>
<proteinExistence type="predicted"/>
<gene>
    <name evidence="2" type="ORF">L5515_017251</name>
</gene>
<feature type="compositionally biased region" description="Basic and acidic residues" evidence="1">
    <location>
        <begin position="77"/>
        <end position="91"/>
    </location>
</feature>
<evidence type="ECO:0000313" key="2">
    <source>
        <dbReference type="EMBL" id="UMM40733.1"/>
    </source>
</evidence>
<dbReference type="AlphaFoldDB" id="A0AAE9FEZ5"/>
<evidence type="ECO:0000256" key="1">
    <source>
        <dbReference type="SAM" id="MobiDB-lite"/>
    </source>
</evidence>
<dbReference type="EMBL" id="CP092625">
    <property type="protein sequence ID" value="UMM40733.1"/>
    <property type="molecule type" value="Genomic_DNA"/>
</dbReference>
<feature type="compositionally biased region" description="Basic and acidic residues" evidence="1">
    <location>
        <begin position="112"/>
        <end position="123"/>
    </location>
</feature>
<keyword evidence="3" id="KW-1185">Reference proteome</keyword>
<feature type="compositionally biased region" description="Low complexity" evidence="1">
    <location>
        <begin position="24"/>
        <end position="36"/>
    </location>
</feature>
<dbReference type="Proteomes" id="UP000829354">
    <property type="component" value="Chromosome X"/>
</dbReference>
<evidence type="ECO:0000313" key="3">
    <source>
        <dbReference type="Proteomes" id="UP000829354"/>
    </source>
</evidence>
<accession>A0AAE9FEZ5</accession>
<organism evidence="2 3">
    <name type="scientific">Caenorhabditis briggsae</name>
    <dbReference type="NCBI Taxonomy" id="6238"/>
    <lineage>
        <taxon>Eukaryota</taxon>
        <taxon>Metazoa</taxon>
        <taxon>Ecdysozoa</taxon>
        <taxon>Nematoda</taxon>
        <taxon>Chromadorea</taxon>
        <taxon>Rhabditida</taxon>
        <taxon>Rhabditina</taxon>
        <taxon>Rhabditomorpha</taxon>
        <taxon>Rhabditoidea</taxon>
        <taxon>Rhabditidae</taxon>
        <taxon>Peloderinae</taxon>
        <taxon>Caenorhabditis</taxon>
    </lineage>
</organism>
<name>A0AAE9FEZ5_CAEBR</name>
<sequence>MRSTFYNYFPGKHYGRNERGQGRSNYGYSQNGSNSNLQDRGPYRDQGFNDSRNNYGYQTEPPRGQRRDYGNGSTRQPENRIDDRVLAEEAFRMTALGLKRNRRSSSHSSGGRRSERDYQHISF</sequence>
<feature type="region of interest" description="Disordered" evidence="1">
    <location>
        <begin position="1"/>
        <end position="123"/>
    </location>
</feature>